<accession>A0ABD5PY01</accession>
<organism evidence="2 3">
    <name type="scientific">Halorussus aquaticus</name>
    <dbReference type="NCBI Taxonomy" id="2953748"/>
    <lineage>
        <taxon>Archaea</taxon>
        <taxon>Methanobacteriati</taxon>
        <taxon>Methanobacteriota</taxon>
        <taxon>Stenosarchaea group</taxon>
        <taxon>Halobacteria</taxon>
        <taxon>Halobacteriales</taxon>
        <taxon>Haladaptataceae</taxon>
        <taxon>Halorussus</taxon>
    </lineage>
</organism>
<dbReference type="InterPro" id="IPR002937">
    <property type="entry name" value="Amino_oxidase"/>
</dbReference>
<name>A0ABD5PY01_9EURY</name>
<proteinExistence type="predicted"/>
<reference evidence="2 3" key="1">
    <citation type="journal article" date="2019" name="Int. J. Syst. Evol. Microbiol.">
        <title>The Global Catalogue of Microorganisms (GCM) 10K type strain sequencing project: providing services to taxonomists for standard genome sequencing and annotation.</title>
        <authorList>
            <consortium name="The Broad Institute Genomics Platform"/>
            <consortium name="The Broad Institute Genome Sequencing Center for Infectious Disease"/>
            <person name="Wu L."/>
            <person name="Ma J."/>
        </authorList>
    </citation>
    <scope>NUCLEOTIDE SEQUENCE [LARGE SCALE GENOMIC DNA]</scope>
    <source>
        <strain evidence="2 3">XZYJ18</strain>
    </source>
</reference>
<dbReference type="GeneID" id="73046234"/>
<gene>
    <name evidence="2" type="ORF">ACFO9K_00475</name>
</gene>
<dbReference type="RefSeq" id="WP_254267753.1">
    <property type="nucleotide sequence ID" value="NZ_CP100400.1"/>
</dbReference>
<dbReference type="EMBL" id="JBHSHT010000001">
    <property type="protein sequence ID" value="MFC4822726.1"/>
    <property type="molecule type" value="Genomic_DNA"/>
</dbReference>
<dbReference type="PANTHER" id="PTHR46313">
    <property type="match status" value="1"/>
</dbReference>
<evidence type="ECO:0000259" key="1">
    <source>
        <dbReference type="Pfam" id="PF01593"/>
    </source>
</evidence>
<keyword evidence="3" id="KW-1185">Reference proteome</keyword>
<protein>
    <submittedName>
        <fullName evidence="2">Phytoene desaturase family protein</fullName>
    </submittedName>
</protein>
<dbReference type="Pfam" id="PF01593">
    <property type="entry name" value="Amino_oxidase"/>
    <property type="match status" value="1"/>
</dbReference>
<sequence length="492" mass="53910">MTDHQFDVAIVGGGIAGMSTAARLQSEGLSTVVLEQHDHVGGCAGYYRRDGFAFDVGATTLVDFGPGGIGGQLLDQIGLEPPDIDVQDAYDLWLPDRTVRLYHDPEKWRAELRDTFGDDANHREFYRFLDRTSETLWDITRRDVKLPVQSVGDVVRNCRAVGVTNLPLVRYLRWTMKDALEKFGVYDDVALRKMLAVLVEDTVHATLDEAPLLNAVLGVTIRKAGLGRATGGMYGFWTAFVDRYVEMGGTVETGETVTEVAGRESDFRVVTDTGRYRANQVVSAVPIELTRRIAPSVVGTRLDEHVSRLRGHEGGAIVALLGVPEEEVAHREVTHHQILEDYDEPLGNGNNMFVSVSAPGDTTSAPDGHRAVILSTHCEVEPWRDLDESEYELKKENAGERLISVARTVYPDLATDPVVYEIGTPVTYEAFTNRPRGAIGGYRQTVTNANQNAVPQDVGIDGFYLAGDTTWPGLGTVACLTGSRIAANHVLN</sequence>
<dbReference type="SUPFAM" id="SSF51905">
    <property type="entry name" value="FAD/NAD(P)-binding domain"/>
    <property type="match status" value="1"/>
</dbReference>
<dbReference type="PANTHER" id="PTHR46313:SF3">
    <property type="entry name" value="PROLYCOPENE ISOMERASE, CHLOROPLASTIC"/>
    <property type="match status" value="1"/>
</dbReference>
<evidence type="ECO:0000313" key="2">
    <source>
        <dbReference type="EMBL" id="MFC4822726.1"/>
    </source>
</evidence>
<comment type="caution">
    <text evidence="2">The sequence shown here is derived from an EMBL/GenBank/DDBJ whole genome shotgun (WGS) entry which is preliminary data.</text>
</comment>
<evidence type="ECO:0000313" key="3">
    <source>
        <dbReference type="Proteomes" id="UP001595945"/>
    </source>
</evidence>
<feature type="domain" description="Amine oxidase" evidence="1">
    <location>
        <begin position="15"/>
        <end position="490"/>
    </location>
</feature>
<dbReference type="Proteomes" id="UP001595945">
    <property type="component" value="Unassembled WGS sequence"/>
</dbReference>
<dbReference type="InterPro" id="IPR045892">
    <property type="entry name" value="CrtISO-like"/>
</dbReference>
<dbReference type="AlphaFoldDB" id="A0ABD5PY01"/>
<dbReference type="InterPro" id="IPR036188">
    <property type="entry name" value="FAD/NAD-bd_sf"/>
</dbReference>
<dbReference type="Gene3D" id="3.50.50.60">
    <property type="entry name" value="FAD/NAD(P)-binding domain"/>
    <property type="match status" value="2"/>
</dbReference>